<evidence type="ECO:0000313" key="11">
    <source>
        <dbReference type="EMBL" id="MSU06442.1"/>
    </source>
</evidence>
<dbReference type="PANTHER" id="PTHR43298">
    <property type="entry name" value="MULTIDRUG RESISTANCE PROTEIN NORM-RELATED"/>
    <property type="match status" value="1"/>
</dbReference>
<feature type="transmembrane region" description="Helical" evidence="10">
    <location>
        <begin position="139"/>
        <end position="164"/>
    </location>
</feature>
<evidence type="ECO:0000313" key="12">
    <source>
        <dbReference type="Proteomes" id="UP000460549"/>
    </source>
</evidence>
<dbReference type="AlphaFoldDB" id="A0A7X2TR49"/>
<evidence type="ECO:0000256" key="10">
    <source>
        <dbReference type="SAM" id="Phobius"/>
    </source>
</evidence>
<proteinExistence type="predicted"/>
<evidence type="ECO:0000256" key="8">
    <source>
        <dbReference type="ARBA" id="ARBA00023136"/>
    </source>
</evidence>
<keyword evidence="6 10" id="KW-1133">Transmembrane helix</keyword>
<feature type="transmembrane region" description="Helical" evidence="10">
    <location>
        <begin position="198"/>
        <end position="221"/>
    </location>
</feature>
<dbReference type="CDD" id="cd13138">
    <property type="entry name" value="MATE_yoeA_like"/>
    <property type="match status" value="1"/>
</dbReference>
<feature type="transmembrane region" description="Helical" evidence="10">
    <location>
        <begin position="325"/>
        <end position="348"/>
    </location>
</feature>
<keyword evidence="8 10" id="KW-0472">Membrane</keyword>
<feature type="transmembrane region" description="Helical" evidence="10">
    <location>
        <begin position="171"/>
        <end position="192"/>
    </location>
</feature>
<evidence type="ECO:0000256" key="9">
    <source>
        <dbReference type="ARBA" id="ARBA00031636"/>
    </source>
</evidence>
<dbReference type="Proteomes" id="UP000460549">
    <property type="component" value="Unassembled WGS sequence"/>
</dbReference>
<keyword evidence="2" id="KW-0813">Transport</keyword>
<keyword evidence="7" id="KW-0406">Ion transport</keyword>
<dbReference type="Pfam" id="PF01554">
    <property type="entry name" value="MatE"/>
    <property type="match status" value="2"/>
</dbReference>
<dbReference type="PIRSF" id="PIRSF006603">
    <property type="entry name" value="DinF"/>
    <property type="match status" value="1"/>
</dbReference>
<dbReference type="GO" id="GO:0006811">
    <property type="term" value="P:monoatomic ion transport"/>
    <property type="evidence" value="ECO:0007669"/>
    <property type="project" value="UniProtKB-KW"/>
</dbReference>
<keyword evidence="12" id="KW-1185">Reference proteome</keyword>
<reference evidence="11 12" key="1">
    <citation type="submission" date="2019-08" db="EMBL/GenBank/DDBJ databases">
        <title>In-depth cultivation of the pig gut microbiome towards novel bacterial diversity and tailored functional studies.</title>
        <authorList>
            <person name="Wylensek D."/>
            <person name="Hitch T.C.A."/>
            <person name="Clavel T."/>
        </authorList>
    </citation>
    <scope>NUCLEOTIDE SEQUENCE [LARGE SCALE GENOMIC DNA]</scope>
    <source>
        <strain evidence="11 12">NM-380-WT-3C1</strain>
    </source>
</reference>
<dbReference type="RefSeq" id="WP_154425412.1">
    <property type="nucleotide sequence ID" value="NZ_VUNN01000011.1"/>
</dbReference>
<feature type="transmembrane region" description="Helical" evidence="10">
    <location>
        <begin position="354"/>
        <end position="373"/>
    </location>
</feature>
<dbReference type="PANTHER" id="PTHR43298:SF2">
    <property type="entry name" value="FMN_FAD EXPORTER YEEO-RELATED"/>
    <property type="match status" value="1"/>
</dbReference>
<evidence type="ECO:0000256" key="6">
    <source>
        <dbReference type="ARBA" id="ARBA00022989"/>
    </source>
</evidence>
<dbReference type="EMBL" id="VUNN01000011">
    <property type="protein sequence ID" value="MSU06442.1"/>
    <property type="molecule type" value="Genomic_DNA"/>
</dbReference>
<organism evidence="11 12">
    <name type="scientific">Bullifex porci</name>
    <dbReference type="NCBI Taxonomy" id="2606638"/>
    <lineage>
        <taxon>Bacteria</taxon>
        <taxon>Pseudomonadati</taxon>
        <taxon>Spirochaetota</taxon>
        <taxon>Spirochaetia</taxon>
        <taxon>Spirochaetales</taxon>
        <taxon>Spirochaetaceae</taxon>
        <taxon>Bullifex</taxon>
    </lineage>
</organism>
<evidence type="ECO:0000256" key="2">
    <source>
        <dbReference type="ARBA" id="ARBA00022448"/>
    </source>
</evidence>
<evidence type="ECO:0000256" key="7">
    <source>
        <dbReference type="ARBA" id="ARBA00023065"/>
    </source>
</evidence>
<dbReference type="GO" id="GO:0042910">
    <property type="term" value="F:xenobiotic transmembrane transporter activity"/>
    <property type="evidence" value="ECO:0007669"/>
    <property type="project" value="InterPro"/>
</dbReference>
<evidence type="ECO:0000256" key="3">
    <source>
        <dbReference type="ARBA" id="ARBA00022449"/>
    </source>
</evidence>
<dbReference type="InterPro" id="IPR002528">
    <property type="entry name" value="MATE_fam"/>
</dbReference>
<sequence>MKGSGSKAKRMTEGSIFKCLLYFALPLMVGNFFQQLYNTVDSIIVGNFVGKEALAAIGSVDSIINTYIGFFVGLSAGAGVVISQYYGASDDENVHKAVHTTIAITLIMAIGTTIISLFTTDIFLRISRVPSDVWLEAETYLGIYFLGLVGLLIYNMGSGILRAVGDSKHPLYFLIFSALSNTVLDIIFVANLRLGVAGAAYATIISQALSALLVLYTLIKTNDCYKISLKKIRIYPKLLKQIFRIGLPTALQMMVTAFSNVFVQSYINSFGSAAMAGYSSYNKIDKVCLLPLQSIGLAITTFMGQNIGAGNSERAIKGVKTATRMNVVTAIVLLTFLWVVAPYLIYIFNQDEEVIHYGTIFLRTMSPFFLCVAYNQIHNGALKGAGNTKIPMIIMMSCFIVFRQIYLFVISRVINTPIAIALGYPLGWLLCTIILSIYYKKVDITAHSVLSQK</sequence>
<dbReference type="GO" id="GO:0005886">
    <property type="term" value="C:plasma membrane"/>
    <property type="evidence" value="ECO:0007669"/>
    <property type="project" value="UniProtKB-SubCell"/>
</dbReference>
<comment type="caution">
    <text evidence="11">The sequence shown here is derived from an EMBL/GenBank/DDBJ whole genome shotgun (WGS) entry which is preliminary data.</text>
</comment>
<dbReference type="InterPro" id="IPR048279">
    <property type="entry name" value="MdtK-like"/>
</dbReference>
<protein>
    <recommendedName>
        <fullName evidence="9">Multidrug-efflux transporter</fullName>
    </recommendedName>
</protein>
<evidence type="ECO:0000256" key="4">
    <source>
        <dbReference type="ARBA" id="ARBA00022475"/>
    </source>
</evidence>
<keyword evidence="5 10" id="KW-0812">Transmembrane</keyword>
<dbReference type="InterPro" id="IPR050222">
    <property type="entry name" value="MATE_MdtK"/>
</dbReference>
<evidence type="ECO:0000256" key="5">
    <source>
        <dbReference type="ARBA" id="ARBA00022692"/>
    </source>
</evidence>
<feature type="transmembrane region" description="Helical" evidence="10">
    <location>
        <begin position="98"/>
        <end position="119"/>
    </location>
</feature>
<feature type="transmembrane region" description="Helical" evidence="10">
    <location>
        <begin position="420"/>
        <end position="439"/>
    </location>
</feature>
<keyword evidence="4" id="KW-1003">Cell membrane</keyword>
<feature type="transmembrane region" description="Helical" evidence="10">
    <location>
        <begin position="67"/>
        <end position="86"/>
    </location>
</feature>
<name>A0A7X2TR49_9SPIO</name>
<accession>A0A7X2TR49</accession>
<dbReference type="GO" id="GO:0015297">
    <property type="term" value="F:antiporter activity"/>
    <property type="evidence" value="ECO:0007669"/>
    <property type="project" value="UniProtKB-KW"/>
</dbReference>
<gene>
    <name evidence="11" type="ORF">FYJ80_06555</name>
</gene>
<dbReference type="NCBIfam" id="TIGR00797">
    <property type="entry name" value="matE"/>
    <property type="match status" value="1"/>
</dbReference>
<evidence type="ECO:0000256" key="1">
    <source>
        <dbReference type="ARBA" id="ARBA00004651"/>
    </source>
</evidence>
<feature type="transmembrane region" description="Helical" evidence="10">
    <location>
        <begin position="393"/>
        <end position="414"/>
    </location>
</feature>
<feature type="transmembrane region" description="Helical" evidence="10">
    <location>
        <begin position="20"/>
        <end position="37"/>
    </location>
</feature>
<keyword evidence="3" id="KW-0050">Antiport</keyword>
<comment type="subcellular location">
    <subcellularLocation>
        <location evidence="1">Cell membrane</location>
        <topology evidence="1">Multi-pass membrane protein</topology>
    </subcellularLocation>
</comment>